<organism evidence="1 2">
    <name type="scientific">Stylonychia lemnae</name>
    <name type="common">Ciliate</name>
    <dbReference type="NCBI Taxonomy" id="5949"/>
    <lineage>
        <taxon>Eukaryota</taxon>
        <taxon>Sar</taxon>
        <taxon>Alveolata</taxon>
        <taxon>Ciliophora</taxon>
        <taxon>Intramacronucleata</taxon>
        <taxon>Spirotrichea</taxon>
        <taxon>Stichotrichia</taxon>
        <taxon>Sporadotrichida</taxon>
        <taxon>Oxytrichidae</taxon>
        <taxon>Stylonychinae</taxon>
        <taxon>Stylonychia</taxon>
    </lineage>
</organism>
<sequence length="231" mass="26414">MKLKYLTIEAEIDVLGGLLEAERQDQLQMIVCLMRCYQSCCRLGIIYCYYKPDFFLSQETEKVGSSPIFEEVIQSLNDVGRETALFNCLEVSNDYIELAVVECLNNVPLSELDNGEIATAIRLLGSFKIYRGKNFRLKYGEQAKSEAIGILIRNLMRVVEDPDEEMEILSLLKSCVYFLKFNSISSDIKKFIASSHDEFKQALYANEQYLQKSKQLGLKEMRCAHLCCNGC</sequence>
<evidence type="ECO:0000313" key="1">
    <source>
        <dbReference type="EMBL" id="CDW89777.1"/>
    </source>
</evidence>
<dbReference type="OrthoDB" id="660555at2759"/>
<evidence type="ECO:0000313" key="2">
    <source>
        <dbReference type="Proteomes" id="UP000039865"/>
    </source>
</evidence>
<name>A0A078B922_STYLE</name>
<dbReference type="EMBL" id="CCKQ01017872">
    <property type="protein sequence ID" value="CDW89777.1"/>
    <property type="molecule type" value="Genomic_DNA"/>
</dbReference>
<reference evidence="1 2" key="1">
    <citation type="submission" date="2014-06" db="EMBL/GenBank/DDBJ databases">
        <authorList>
            <person name="Swart Estienne"/>
        </authorList>
    </citation>
    <scope>NUCLEOTIDE SEQUENCE [LARGE SCALE GENOMIC DNA]</scope>
    <source>
        <strain evidence="1 2">130c</strain>
    </source>
</reference>
<dbReference type="InParanoid" id="A0A078B922"/>
<gene>
    <name evidence="1" type="primary">Contig6314.g6761</name>
    <name evidence="1" type="ORF">STYLEM_18915</name>
</gene>
<protein>
    <submittedName>
        <fullName evidence="1">Uncharacterized protein</fullName>
    </submittedName>
</protein>
<proteinExistence type="predicted"/>
<dbReference type="Proteomes" id="UP000039865">
    <property type="component" value="Unassembled WGS sequence"/>
</dbReference>
<accession>A0A078B922</accession>
<keyword evidence="2" id="KW-1185">Reference proteome</keyword>
<dbReference type="AlphaFoldDB" id="A0A078B922"/>